<keyword evidence="4" id="KW-1185">Reference proteome</keyword>
<proteinExistence type="predicted"/>
<keyword evidence="1" id="KW-1133">Transmembrane helix</keyword>
<evidence type="ECO:0000313" key="3">
    <source>
        <dbReference type="EMBL" id="KAK0458998.1"/>
    </source>
</evidence>
<evidence type="ECO:0000256" key="1">
    <source>
        <dbReference type="SAM" id="Phobius"/>
    </source>
</evidence>
<dbReference type="Proteomes" id="UP001175211">
    <property type="component" value="Unassembled WGS sequence"/>
</dbReference>
<reference evidence="3" key="1">
    <citation type="submission" date="2023-06" db="EMBL/GenBank/DDBJ databases">
        <authorList>
            <consortium name="Lawrence Berkeley National Laboratory"/>
            <person name="Ahrendt S."/>
            <person name="Sahu N."/>
            <person name="Indic B."/>
            <person name="Wong-Bajracharya J."/>
            <person name="Merenyi Z."/>
            <person name="Ke H.-M."/>
            <person name="Monk M."/>
            <person name="Kocsube S."/>
            <person name="Drula E."/>
            <person name="Lipzen A."/>
            <person name="Balint B."/>
            <person name="Henrissat B."/>
            <person name="Andreopoulos B."/>
            <person name="Martin F.M."/>
            <person name="Harder C.B."/>
            <person name="Rigling D."/>
            <person name="Ford K.L."/>
            <person name="Foster G.D."/>
            <person name="Pangilinan J."/>
            <person name="Papanicolaou A."/>
            <person name="Barry K."/>
            <person name="LaButti K."/>
            <person name="Viragh M."/>
            <person name="Koriabine M."/>
            <person name="Yan M."/>
            <person name="Riley R."/>
            <person name="Champramary S."/>
            <person name="Plett K.L."/>
            <person name="Tsai I.J."/>
            <person name="Slot J."/>
            <person name="Sipos G."/>
            <person name="Plett J."/>
            <person name="Nagy L.G."/>
            <person name="Grigoriev I.V."/>
        </authorList>
    </citation>
    <scope>NUCLEOTIDE SEQUENCE</scope>
    <source>
        <strain evidence="3">CCBAS 213</strain>
    </source>
</reference>
<protein>
    <submittedName>
        <fullName evidence="3">Uncharacterized protein</fullName>
    </submittedName>
</protein>
<keyword evidence="1" id="KW-0472">Membrane</keyword>
<gene>
    <name evidence="3" type="ORF">EV420DRAFT_1541777</name>
</gene>
<feature type="chain" id="PRO_5041203156" evidence="2">
    <location>
        <begin position="22"/>
        <end position="131"/>
    </location>
</feature>
<accession>A0AA39KHJ8</accession>
<comment type="caution">
    <text evidence="3">The sequence shown here is derived from an EMBL/GenBank/DDBJ whole genome shotgun (WGS) entry which is preliminary data.</text>
</comment>
<sequence>MRRALVLVIVLLHALNTITLAANWSSTSSIFIENRQSFWTIFLKLSNSGQPIFLETGIPALMSTVLADLYMIWCCWIVWGQRRLTVLLPILSLICATGKVTHLISPFHISDFCVVSKIIGLHLDSTTTKIH</sequence>
<feature type="signal peptide" evidence="2">
    <location>
        <begin position="1"/>
        <end position="21"/>
    </location>
</feature>
<dbReference type="EMBL" id="JAUEPS010000016">
    <property type="protein sequence ID" value="KAK0458998.1"/>
    <property type="molecule type" value="Genomic_DNA"/>
</dbReference>
<dbReference type="AlphaFoldDB" id="A0AA39KHJ8"/>
<evidence type="ECO:0000256" key="2">
    <source>
        <dbReference type="SAM" id="SignalP"/>
    </source>
</evidence>
<keyword evidence="1" id="KW-0812">Transmembrane</keyword>
<dbReference type="GeneID" id="85356679"/>
<evidence type="ECO:0000313" key="4">
    <source>
        <dbReference type="Proteomes" id="UP001175211"/>
    </source>
</evidence>
<keyword evidence="2" id="KW-0732">Signal</keyword>
<name>A0AA39KHJ8_ARMTA</name>
<organism evidence="3 4">
    <name type="scientific">Armillaria tabescens</name>
    <name type="common">Ringless honey mushroom</name>
    <name type="synonym">Agaricus tabescens</name>
    <dbReference type="NCBI Taxonomy" id="1929756"/>
    <lineage>
        <taxon>Eukaryota</taxon>
        <taxon>Fungi</taxon>
        <taxon>Dikarya</taxon>
        <taxon>Basidiomycota</taxon>
        <taxon>Agaricomycotina</taxon>
        <taxon>Agaricomycetes</taxon>
        <taxon>Agaricomycetidae</taxon>
        <taxon>Agaricales</taxon>
        <taxon>Marasmiineae</taxon>
        <taxon>Physalacriaceae</taxon>
        <taxon>Desarmillaria</taxon>
    </lineage>
</organism>
<dbReference type="RefSeq" id="XP_060331248.1">
    <property type="nucleotide sequence ID" value="XM_060473131.1"/>
</dbReference>
<feature type="transmembrane region" description="Helical" evidence="1">
    <location>
        <begin position="58"/>
        <end position="79"/>
    </location>
</feature>